<gene>
    <name evidence="1" type="ORF">P8C59_000050</name>
</gene>
<comment type="caution">
    <text evidence="1">The sequence shown here is derived from an EMBL/GenBank/DDBJ whole genome shotgun (WGS) entry which is preliminary data.</text>
</comment>
<name>A0AAD9HW68_9PEZI</name>
<sequence>MPGLHTSIPFLGIQVENRKLSNKQRSHRDCRHHTDEANRPDQGFWQKVLYQDCLYTLGRLRTLCIGGISY</sequence>
<dbReference type="Proteomes" id="UP001217918">
    <property type="component" value="Unassembled WGS sequence"/>
</dbReference>
<dbReference type="EMBL" id="JAQQPM010000001">
    <property type="protein sequence ID" value="KAK2066215.1"/>
    <property type="molecule type" value="Genomic_DNA"/>
</dbReference>
<accession>A0AAD9HW68</accession>
<evidence type="ECO:0000313" key="1">
    <source>
        <dbReference type="EMBL" id="KAK2066215.1"/>
    </source>
</evidence>
<protein>
    <submittedName>
        <fullName evidence="1">Uncharacterized protein</fullName>
    </submittedName>
</protein>
<proteinExistence type="predicted"/>
<evidence type="ECO:0000313" key="2">
    <source>
        <dbReference type="Proteomes" id="UP001217918"/>
    </source>
</evidence>
<organism evidence="1 2">
    <name type="scientific">Phyllachora maydis</name>
    <dbReference type="NCBI Taxonomy" id="1825666"/>
    <lineage>
        <taxon>Eukaryota</taxon>
        <taxon>Fungi</taxon>
        <taxon>Dikarya</taxon>
        <taxon>Ascomycota</taxon>
        <taxon>Pezizomycotina</taxon>
        <taxon>Sordariomycetes</taxon>
        <taxon>Sordariomycetidae</taxon>
        <taxon>Phyllachorales</taxon>
        <taxon>Phyllachoraceae</taxon>
        <taxon>Phyllachora</taxon>
    </lineage>
</organism>
<dbReference type="AlphaFoldDB" id="A0AAD9HW68"/>
<keyword evidence="2" id="KW-1185">Reference proteome</keyword>
<reference evidence="1" key="1">
    <citation type="journal article" date="2023" name="Mol. Plant Microbe Interact.">
        <title>Elucidating the Obligate Nature and Biological Capacity of an Invasive Fungal Corn Pathogen.</title>
        <authorList>
            <person name="MacCready J.S."/>
            <person name="Roggenkamp E.M."/>
            <person name="Gdanetz K."/>
            <person name="Chilvers M.I."/>
        </authorList>
    </citation>
    <scope>NUCLEOTIDE SEQUENCE</scope>
    <source>
        <strain evidence="1">PM02</strain>
    </source>
</reference>